<comment type="caution">
    <text evidence="3">The sequence shown here is derived from an EMBL/GenBank/DDBJ whole genome shotgun (WGS) entry which is preliminary data.</text>
</comment>
<feature type="region of interest" description="Disordered" evidence="1">
    <location>
        <begin position="911"/>
        <end position="931"/>
    </location>
</feature>
<feature type="compositionally biased region" description="Basic and acidic residues" evidence="1">
    <location>
        <begin position="1"/>
        <end position="24"/>
    </location>
</feature>
<dbReference type="AlphaFoldDB" id="A0A9Q9RIC5"/>
<dbReference type="Proteomes" id="UP000760494">
    <property type="component" value="Unassembled WGS sequence"/>
</dbReference>
<evidence type="ECO:0000313" key="4">
    <source>
        <dbReference type="Proteomes" id="UP000760494"/>
    </source>
</evidence>
<reference evidence="3" key="1">
    <citation type="submission" date="2019-05" db="EMBL/GenBank/DDBJ databases">
        <authorList>
            <person name="Piombo E."/>
        </authorList>
    </citation>
    <scope>NUCLEOTIDE SEQUENCE</scope>
    <source>
        <strain evidence="3">C2S</strain>
    </source>
</reference>
<feature type="domain" description="C2H2-type" evidence="2">
    <location>
        <begin position="141"/>
        <end position="162"/>
    </location>
</feature>
<accession>A0A9Q9RIC5</accession>
<dbReference type="InterPro" id="IPR013087">
    <property type="entry name" value="Znf_C2H2_type"/>
</dbReference>
<feature type="compositionally biased region" description="Basic and acidic residues" evidence="1">
    <location>
        <begin position="1041"/>
        <end position="1059"/>
    </location>
</feature>
<evidence type="ECO:0000256" key="1">
    <source>
        <dbReference type="SAM" id="MobiDB-lite"/>
    </source>
</evidence>
<feature type="compositionally biased region" description="Polar residues" evidence="1">
    <location>
        <begin position="25"/>
        <end position="34"/>
    </location>
</feature>
<dbReference type="PROSITE" id="PS00028">
    <property type="entry name" value="ZINC_FINGER_C2H2_1"/>
    <property type="match status" value="1"/>
</dbReference>
<feature type="compositionally biased region" description="Polar residues" evidence="1">
    <location>
        <begin position="921"/>
        <end position="930"/>
    </location>
</feature>
<dbReference type="EMBL" id="CABFJX010000079">
    <property type="protein sequence ID" value="VTT62364.1"/>
    <property type="molecule type" value="Genomic_DNA"/>
</dbReference>
<evidence type="ECO:0000313" key="3">
    <source>
        <dbReference type="EMBL" id="VTT62364.1"/>
    </source>
</evidence>
<gene>
    <name evidence="3" type="ORF">C2S_4816</name>
</gene>
<feature type="region of interest" description="Disordered" evidence="1">
    <location>
        <begin position="1"/>
        <end position="65"/>
    </location>
</feature>
<organism evidence="3 4">
    <name type="scientific">Fusarium fujikuroi</name>
    <name type="common">Bakanae and foot rot disease fungus</name>
    <name type="synonym">Gibberella fujikuroi</name>
    <dbReference type="NCBI Taxonomy" id="5127"/>
    <lineage>
        <taxon>Eukaryota</taxon>
        <taxon>Fungi</taxon>
        <taxon>Dikarya</taxon>
        <taxon>Ascomycota</taxon>
        <taxon>Pezizomycotina</taxon>
        <taxon>Sordariomycetes</taxon>
        <taxon>Hypocreomycetidae</taxon>
        <taxon>Hypocreales</taxon>
        <taxon>Nectriaceae</taxon>
        <taxon>Fusarium</taxon>
        <taxon>Fusarium fujikuroi species complex</taxon>
    </lineage>
</organism>
<evidence type="ECO:0000259" key="2">
    <source>
        <dbReference type="PROSITE" id="PS00028"/>
    </source>
</evidence>
<feature type="compositionally biased region" description="Acidic residues" evidence="1">
    <location>
        <begin position="38"/>
        <end position="58"/>
    </location>
</feature>
<sequence length="1072" mass="121330">MDRNYAESIARKEPRAGDKDEAAQERSSLSTQNALDLDQVDDLDSDSDEESDYPDDGSESSHIDSDNEDDALNLFECANITLQGDAMVLQDICSTDECKMAFSSRNKCRYHIRHCPATMSQSVRVRADPVLPVTSADLDNCPNCSLQFLRATSLQLHLEACHGEQNRTCLHEDCRAVQNAFTPWALSLHHLEAHDEMTCHCPFPRCTFSPMSKDRQARRVSLIRHLNVRHALVTEFIENLQNLELKEVVGRASMTDQTFTYIDICADSRVPSSILPMPTPIVEDCQSVGARRDPPDEPTGIYEQLRTQAVFRGEEGIYGYNLSKLGESILLPSTTMMQQPIGHGDSFVLEPCFHYGGHSCPSNTNTDCYRTKLGPTNIRTPDEAARWLADERTSILRINREEIQFYDQLRARRGVFSTDVEAVGPLLVQAAIIDADRNVVVGGYIHRDCETVKEVWDLAVNVCGGPLTKIESDALRKAFGSPSMKRPRGYSMHWLVDQLKTLKKEYPDICMAEWSANPFDQVVYRNNIKRAGYDHEDILPPPENWVSPMGWFRQAGPSLLGLQLAYVACLYHSSSLVFRWHDAIADALMLMDILSTRQQKYHHGKVEVPPPADFLIQRPWFAREDRLCWAFMQDTLKKYEFASLPALCRAASYYLLEHKFFRTANSIKEHLTEKARRAQSEDEYVTCTDRQAQTLLLSTYNALTGPRSTSRRIVLEPKIDPAAKLLVQQAYKETPHEGRLKPLFWSQCQKQVHALSKSTGSTFNEQELDLALLVMINSRIHIVCKDCGAPKPGVNCHQCRIRKCVDCGGVARGFSRCSPCFYQYYKDKEKKGCMRRDQRKKSSQLWPPGNQGPIILNKGDCQDCGDERPAKGNATGACHSCQQRASRLEALEVNESTVYCQTRAEDGECTGGHEGVKELSESGNQRQTPGEYQFKEKTEVLGDCQEPQERGGAEQIESQDSAKVSDDRFPLLVANEGKRYRDDGNSDAANTYKKQKTLDESEQSPEHCIEGCGKLKKGRSPRCTDCGRLRRNKLTRTWSQKKRDEALATKKMRGRELHSTSRRPVRKMRRMS</sequence>
<feature type="region of interest" description="Disordered" evidence="1">
    <location>
        <begin position="946"/>
        <end position="966"/>
    </location>
</feature>
<feature type="compositionally biased region" description="Basic residues" evidence="1">
    <location>
        <begin position="1060"/>
        <end position="1072"/>
    </location>
</feature>
<feature type="region of interest" description="Disordered" evidence="1">
    <location>
        <begin position="1037"/>
        <end position="1072"/>
    </location>
</feature>
<protein>
    <recommendedName>
        <fullName evidence="2">C2H2-type domain-containing protein</fullName>
    </recommendedName>
</protein>
<proteinExistence type="predicted"/>
<name>A0A9Q9RIC5_FUSFU</name>